<evidence type="ECO:0000313" key="3">
    <source>
        <dbReference type="WBParaSite" id="BXY_1482800.1"/>
    </source>
</evidence>
<dbReference type="AlphaFoldDB" id="A0A1I7SP38"/>
<sequence>MVVIGNRLRRRGFYQLYLQVHKVLLYGMLITVF</sequence>
<dbReference type="Proteomes" id="UP000095284">
    <property type="component" value="Unplaced"/>
</dbReference>
<protein>
    <submittedName>
        <fullName evidence="3">Cytochrome b</fullName>
    </submittedName>
</protein>
<feature type="transmembrane region" description="Helical" evidence="1">
    <location>
        <begin position="12"/>
        <end position="32"/>
    </location>
</feature>
<name>A0A1I7SP38_BURXY</name>
<proteinExistence type="predicted"/>
<evidence type="ECO:0000256" key="1">
    <source>
        <dbReference type="SAM" id="Phobius"/>
    </source>
</evidence>
<accession>A0A1I7SP38</accession>
<dbReference type="WBParaSite" id="BXY_1482800.1">
    <property type="protein sequence ID" value="BXY_1482800.1"/>
    <property type="gene ID" value="BXY_1482800"/>
</dbReference>
<organism evidence="2 3">
    <name type="scientific">Bursaphelenchus xylophilus</name>
    <name type="common">Pinewood nematode worm</name>
    <name type="synonym">Aphelenchoides xylophilus</name>
    <dbReference type="NCBI Taxonomy" id="6326"/>
    <lineage>
        <taxon>Eukaryota</taxon>
        <taxon>Metazoa</taxon>
        <taxon>Ecdysozoa</taxon>
        <taxon>Nematoda</taxon>
        <taxon>Chromadorea</taxon>
        <taxon>Rhabditida</taxon>
        <taxon>Tylenchina</taxon>
        <taxon>Tylenchomorpha</taxon>
        <taxon>Aphelenchoidea</taxon>
        <taxon>Aphelenchoididae</taxon>
        <taxon>Bursaphelenchus</taxon>
    </lineage>
</organism>
<keyword evidence="1" id="KW-0472">Membrane</keyword>
<keyword evidence="1" id="KW-1133">Transmembrane helix</keyword>
<evidence type="ECO:0000313" key="2">
    <source>
        <dbReference type="Proteomes" id="UP000095284"/>
    </source>
</evidence>
<keyword evidence="1" id="KW-0812">Transmembrane</keyword>
<reference evidence="3" key="1">
    <citation type="submission" date="2016-11" db="UniProtKB">
        <authorList>
            <consortium name="WormBaseParasite"/>
        </authorList>
    </citation>
    <scope>IDENTIFICATION</scope>
</reference>